<dbReference type="RefSeq" id="WP_125226995.1">
    <property type="nucleotide sequence ID" value="NZ_RQYT01000004.1"/>
</dbReference>
<sequence>MSIDSERLDALNSGHTASRTLAEALAVDQPTLLRAVVPDPAPDLLVAATAAGKLGILRRMWAMGELLTRIDDISFARHPSDTVRGWVCFAIAHRHGNDPEVMLDQLQPFADDEHFAVREWAWMAARPSLVRDLDAGIALLIPWTVHTSERIRRFASEALRPRGVWARHIEELKQEPHRGEPLLEPLRSDPSRYVQDSVANWINDAARTRPNWAVELCRRWQEESPTPATSRITKRALRSVQRPPEERKG</sequence>
<name>A0A3P1WVV3_9ACTN</name>
<dbReference type="InterPro" id="IPR016024">
    <property type="entry name" value="ARM-type_fold"/>
</dbReference>
<evidence type="ECO:0000256" key="1">
    <source>
        <dbReference type="SAM" id="MobiDB-lite"/>
    </source>
</evidence>
<reference evidence="2 3" key="1">
    <citation type="submission" date="2018-11" db="EMBL/GenBank/DDBJ databases">
        <title>Genomes From Bacteria Associated with the Canine Oral Cavity: a Test Case for Automated Genome-Based Taxonomic Assignment.</title>
        <authorList>
            <person name="Coil D.A."/>
            <person name="Jospin G."/>
            <person name="Darling A.E."/>
            <person name="Wallis C."/>
            <person name="Davis I.J."/>
            <person name="Harris S."/>
            <person name="Eisen J.A."/>
            <person name="Holcombe L.J."/>
            <person name="O'Flynn C."/>
        </authorList>
    </citation>
    <scope>NUCLEOTIDE SEQUENCE [LARGE SCALE GENOMIC DNA]</scope>
    <source>
        <strain evidence="2 3">OH2822_COT-296</strain>
    </source>
</reference>
<dbReference type="Gene3D" id="1.25.40.290">
    <property type="entry name" value="ARM repeat domains"/>
    <property type="match status" value="1"/>
</dbReference>
<feature type="region of interest" description="Disordered" evidence="1">
    <location>
        <begin position="223"/>
        <end position="249"/>
    </location>
</feature>
<dbReference type="EMBL" id="RQYT01000004">
    <property type="protein sequence ID" value="RRD50722.1"/>
    <property type="molecule type" value="Genomic_DNA"/>
</dbReference>
<evidence type="ECO:0000313" key="2">
    <source>
        <dbReference type="EMBL" id="RRD50722.1"/>
    </source>
</evidence>
<proteinExistence type="predicted"/>
<dbReference type="AlphaFoldDB" id="A0A3P1WVV3"/>
<gene>
    <name evidence="2" type="ORF">EII35_03045</name>
</gene>
<evidence type="ECO:0000313" key="3">
    <source>
        <dbReference type="Proteomes" id="UP000280935"/>
    </source>
</evidence>
<comment type="caution">
    <text evidence="2">The sequence shown here is derived from an EMBL/GenBank/DDBJ whole genome shotgun (WGS) entry which is preliminary data.</text>
</comment>
<organism evidence="2 3">
    <name type="scientific">Arachnia propionica</name>
    <dbReference type="NCBI Taxonomy" id="1750"/>
    <lineage>
        <taxon>Bacteria</taxon>
        <taxon>Bacillati</taxon>
        <taxon>Actinomycetota</taxon>
        <taxon>Actinomycetes</taxon>
        <taxon>Propionibacteriales</taxon>
        <taxon>Propionibacteriaceae</taxon>
        <taxon>Arachnia</taxon>
    </lineage>
</organism>
<dbReference type="OrthoDB" id="9797162at2"/>
<accession>A0A3P1WVV3</accession>
<dbReference type="Proteomes" id="UP000280935">
    <property type="component" value="Unassembled WGS sequence"/>
</dbReference>
<dbReference type="SUPFAM" id="SSF48371">
    <property type="entry name" value="ARM repeat"/>
    <property type="match status" value="1"/>
</dbReference>
<protein>
    <submittedName>
        <fullName evidence="2">DNA alkylation repair protein</fullName>
    </submittedName>
</protein>